<reference evidence="5 6" key="1">
    <citation type="submission" date="2020-07" db="EMBL/GenBank/DDBJ databases">
        <title>non toxigenic Corynebacterium sp. nov from a clinical source.</title>
        <authorList>
            <person name="Bernier A.-M."/>
            <person name="Bernard K."/>
        </authorList>
    </citation>
    <scope>NUCLEOTIDE SEQUENCE [LARGE SCALE GENOMIC DNA]</scope>
    <source>
        <strain evidence="6">NML 93-0612</strain>
    </source>
</reference>
<dbReference type="GO" id="GO:0022857">
    <property type="term" value="F:transmembrane transporter activity"/>
    <property type="evidence" value="ECO:0007669"/>
    <property type="project" value="TreeGrafter"/>
</dbReference>
<dbReference type="RefSeq" id="WP_182385689.1">
    <property type="nucleotide sequence ID" value="NZ_CP059833.1"/>
</dbReference>
<dbReference type="SUPFAM" id="SSF52540">
    <property type="entry name" value="P-loop containing nucleoside triphosphate hydrolases"/>
    <property type="match status" value="1"/>
</dbReference>
<dbReference type="Proteomes" id="UP000515570">
    <property type="component" value="Chromosome"/>
</dbReference>
<dbReference type="InterPro" id="IPR015854">
    <property type="entry name" value="ABC_transpr_LolD-like"/>
</dbReference>
<dbReference type="InterPro" id="IPR003439">
    <property type="entry name" value="ABC_transporter-like_ATP-bd"/>
</dbReference>
<gene>
    <name evidence="5" type="ORF">HW450_11155</name>
</gene>
<dbReference type="GO" id="GO:0005886">
    <property type="term" value="C:plasma membrane"/>
    <property type="evidence" value="ECO:0007669"/>
    <property type="project" value="TreeGrafter"/>
</dbReference>
<dbReference type="Pfam" id="PF00005">
    <property type="entry name" value="ABC_tran"/>
    <property type="match status" value="1"/>
</dbReference>
<organism evidence="5 6">
    <name type="scientific">Corynebacterium hindlerae</name>
    <dbReference type="NCBI Taxonomy" id="699041"/>
    <lineage>
        <taxon>Bacteria</taxon>
        <taxon>Bacillati</taxon>
        <taxon>Actinomycetota</taxon>
        <taxon>Actinomycetes</taxon>
        <taxon>Mycobacteriales</taxon>
        <taxon>Corynebacteriaceae</taxon>
        <taxon>Corynebacterium</taxon>
    </lineage>
</organism>
<dbReference type="InterPro" id="IPR017911">
    <property type="entry name" value="MacB-like_ATP-bd"/>
</dbReference>
<keyword evidence="2" id="KW-0547">Nucleotide-binding</keyword>
<evidence type="ECO:0000259" key="4">
    <source>
        <dbReference type="PROSITE" id="PS50893"/>
    </source>
</evidence>
<evidence type="ECO:0000313" key="5">
    <source>
        <dbReference type="EMBL" id="QMV84882.1"/>
    </source>
</evidence>
<dbReference type="Gene3D" id="3.40.50.300">
    <property type="entry name" value="P-loop containing nucleotide triphosphate hydrolases"/>
    <property type="match status" value="1"/>
</dbReference>
<dbReference type="CDD" id="cd03255">
    <property type="entry name" value="ABC_MJ0796_LolCDE_FtsE"/>
    <property type="match status" value="1"/>
</dbReference>
<evidence type="ECO:0000313" key="6">
    <source>
        <dbReference type="Proteomes" id="UP000515570"/>
    </source>
</evidence>
<dbReference type="GO" id="GO:0005524">
    <property type="term" value="F:ATP binding"/>
    <property type="evidence" value="ECO:0007669"/>
    <property type="project" value="UniProtKB-KW"/>
</dbReference>
<dbReference type="InterPro" id="IPR003593">
    <property type="entry name" value="AAA+_ATPase"/>
</dbReference>
<dbReference type="PANTHER" id="PTHR24220">
    <property type="entry name" value="IMPORT ATP-BINDING PROTEIN"/>
    <property type="match status" value="1"/>
</dbReference>
<protein>
    <submittedName>
        <fullName evidence="5">ABC transporter ATP-binding protein</fullName>
    </submittedName>
</protein>
<evidence type="ECO:0000256" key="2">
    <source>
        <dbReference type="ARBA" id="ARBA00022741"/>
    </source>
</evidence>
<dbReference type="FunFam" id="3.40.50.300:FF:000032">
    <property type="entry name" value="Export ABC transporter ATP-binding protein"/>
    <property type="match status" value="1"/>
</dbReference>
<keyword evidence="3 5" id="KW-0067">ATP-binding</keyword>
<keyword evidence="1" id="KW-0813">Transport</keyword>
<dbReference type="InterPro" id="IPR027417">
    <property type="entry name" value="P-loop_NTPase"/>
</dbReference>
<dbReference type="AlphaFoldDB" id="A0A7G5FE41"/>
<name>A0A7G5FE41_9CORY</name>
<dbReference type="PANTHER" id="PTHR24220:SF692">
    <property type="entry name" value="ABC TRANSPORTER DOMAIN-CONTAINING PROTEIN"/>
    <property type="match status" value="1"/>
</dbReference>
<keyword evidence="6" id="KW-1185">Reference proteome</keyword>
<proteinExistence type="predicted"/>
<dbReference type="SMART" id="SM00382">
    <property type="entry name" value="AAA"/>
    <property type="match status" value="1"/>
</dbReference>
<dbReference type="PROSITE" id="PS50893">
    <property type="entry name" value="ABC_TRANSPORTER_2"/>
    <property type="match status" value="1"/>
</dbReference>
<dbReference type="EMBL" id="CP059833">
    <property type="protein sequence ID" value="QMV84882.1"/>
    <property type="molecule type" value="Genomic_DNA"/>
</dbReference>
<dbReference type="GO" id="GO:0098796">
    <property type="term" value="C:membrane protein complex"/>
    <property type="evidence" value="ECO:0007669"/>
    <property type="project" value="UniProtKB-ARBA"/>
</dbReference>
<dbReference type="PROSITE" id="PS00211">
    <property type="entry name" value="ABC_TRANSPORTER_1"/>
    <property type="match status" value="1"/>
</dbReference>
<evidence type="ECO:0000256" key="1">
    <source>
        <dbReference type="ARBA" id="ARBA00022448"/>
    </source>
</evidence>
<feature type="domain" description="ABC transporter" evidence="4">
    <location>
        <begin position="6"/>
        <end position="227"/>
    </location>
</feature>
<dbReference type="GO" id="GO:0016887">
    <property type="term" value="F:ATP hydrolysis activity"/>
    <property type="evidence" value="ECO:0007669"/>
    <property type="project" value="InterPro"/>
</dbReference>
<evidence type="ECO:0000256" key="3">
    <source>
        <dbReference type="ARBA" id="ARBA00022840"/>
    </source>
</evidence>
<accession>A0A7G5FE41</accession>
<dbReference type="InterPro" id="IPR017871">
    <property type="entry name" value="ABC_transporter-like_CS"/>
</dbReference>
<sequence>MTAPTLFLDNVTKIHQDGPNHIHALDSVTLEVMPGELVAIMGASGSGKSTLLNVSGTLTTPTSGRVLLGGADTSEMSPNKIAALRRQFIGFVFQDFNLLPTLTATENIALPLELDGMNTRNARAAALHTLEELGLTELSDRFPSEMSGGQRQRIAIARAVVGKRQLLLADEPTGALDSTTADDVLELLVSRVRAGAAGLLVTHEPRLAAYADRTIYLRDGHIHGGAK</sequence>